<evidence type="ECO:0008006" key="3">
    <source>
        <dbReference type="Google" id="ProtNLM"/>
    </source>
</evidence>
<comment type="caution">
    <text evidence="1">The sequence shown here is derived from an EMBL/GenBank/DDBJ whole genome shotgun (WGS) entry which is preliminary data.</text>
</comment>
<gene>
    <name evidence="1" type="ORF">DOL94_03295</name>
</gene>
<proteinExistence type="predicted"/>
<dbReference type="RefSeq" id="WP_034120996.1">
    <property type="nucleotide sequence ID" value="NZ_CP191650.1"/>
</dbReference>
<protein>
    <recommendedName>
        <fullName evidence="3">Nucleotidyl transferase AbiEii/AbiGii toxin family protein</fullName>
    </recommendedName>
</protein>
<reference evidence="1 2" key="1">
    <citation type="submission" date="2018-06" db="EMBL/GenBank/DDBJ databases">
        <title>Carbapenemase-producing Acinetobacter spp. from environmental sources in an hospital from French Polynesia.</title>
        <authorList>
            <person name="Bonnin R.A."/>
            <person name="Levy M."/>
            <person name="Cuzon G."/>
            <person name="Dortet L."/>
            <person name="Naas T."/>
        </authorList>
    </citation>
    <scope>NUCLEOTIDE SEQUENCE [LARGE SCALE GENOMIC DNA]</scope>
    <source>
        <strain evidence="1 2">R10</strain>
    </source>
</reference>
<evidence type="ECO:0000313" key="2">
    <source>
        <dbReference type="Proteomes" id="UP000248662"/>
    </source>
</evidence>
<sequence>MNSPLIKMLEKVADALTQDLREEMVFIGGCTTSLLLDPENYSLATRYTYDVDLIVDITTHAEWYSLEEKIRKLGFVNDQEDNILCRYKLGDDLIVDFMPTDSNILGFSNYWYEQAIAHKVTYSLPNELKINILESPYFLATKFEAYKGRGNNDPLMSKDIEDILTVCMGRSTLVEEIYSSPQELKDYLSDVLAELQNHSEFEIVLDDQCRYGSKERVKQVINAIIKQWNKAF</sequence>
<dbReference type="Proteomes" id="UP000248662">
    <property type="component" value="Unassembled WGS sequence"/>
</dbReference>
<dbReference type="EMBL" id="QKWF01000025">
    <property type="protein sequence ID" value="PZM18562.1"/>
    <property type="molecule type" value="Genomic_DNA"/>
</dbReference>
<evidence type="ECO:0000313" key="1">
    <source>
        <dbReference type="EMBL" id="PZM18562.1"/>
    </source>
</evidence>
<dbReference type="AlphaFoldDB" id="A0A334YSA4"/>
<accession>A0A334YSA4</accession>
<name>A0A334YSA4_ACIBA</name>
<organism evidence="1 2">
    <name type="scientific">Acinetobacter baumannii</name>
    <dbReference type="NCBI Taxonomy" id="470"/>
    <lineage>
        <taxon>Bacteria</taxon>
        <taxon>Pseudomonadati</taxon>
        <taxon>Pseudomonadota</taxon>
        <taxon>Gammaproteobacteria</taxon>
        <taxon>Moraxellales</taxon>
        <taxon>Moraxellaceae</taxon>
        <taxon>Acinetobacter</taxon>
        <taxon>Acinetobacter calcoaceticus/baumannii complex</taxon>
    </lineage>
</organism>